<sequence length="201" mass="21441">MSGLEAMLANAKKLWPNQLVKSGVLNSRMIWLGVLGVILLLLGGILDYRGSDVSTEVPAEPLKATQVMNRTYEEDLEAKLANILSRVKGAGTVAVSVTLDNGSIQEHAKNITKETRTVQEKDTAGGIRTTTETKESQQILLSKANGADHPVMVREIKPSVKGVLVIAEGAADSNVKANLMRAVEAGLGLPSYKITVLPQGK</sequence>
<accession>A0A1G9KY08</accession>
<protein>
    <submittedName>
        <fullName evidence="2">Stage III sporulation protein AG</fullName>
    </submittedName>
</protein>
<evidence type="ECO:0000313" key="3">
    <source>
        <dbReference type="Proteomes" id="UP000214880"/>
    </source>
</evidence>
<dbReference type="Proteomes" id="UP000214880">
    <property type="component" value="Unassembled WGS sequence"/>
</dbReference>
<keyword evidence="1" id="KW-0812">Transmembrane</keyword>
<dbReference type="RefSeq" id="WP_092067323.1">
    <property type="nucleotide sequence ID" value="NZ_FNHB01000001.1"/>
</dbReference>
<organism evidence="2 3">
    <name type="scientific">Dendrosporobacter quercicolus</name>
    <dbReference type="NCBI Taxonomy" id="146817"/>
    <lineage>
        <taxon>Bacteria</taxon>
        <taxon>Bacillati</taxon>
        <taxon>Bacillota</taxon>
        <taxon>Negativicutes</taxon>
        <taxon>Selenomonadales</taxon>
        <taxon>Sporomusaceae</taxon>
        <taxon>Dendrosporobacter</taxon>
    </lineage>
</organism>
<keyword evidence="1" id="KW-0472">Membrane</keyword>
<feature type="transmembrane region" description="Helical" evidence="1">
    <location>
        <begin position="29"/>
        <end position="46"/>
    </location>
</feature>
<dbReference type="EMBL" id="FNHB01000001">
    <property type="protein sequence ID" value="SDL54225.1"/>
    <property type="molecule type" value="Genomic_DNA"/>
</dbReference>
<keyword evidence="1" id="KW-1133">Transmembrane helix</keyword>
<dbReference type="AlphaFoldDB" id="A0A1G9KY08"/>
<reference evidence="2 3" key="1">
    <citation type="submission" date="2016-10" db="EMBL/GenBank/DDBJ databases">
        <authorList>
            <person name="de Groot N.N."/>
        </authorList>
    </citation>
    <scope>NUCLEOTIDE SEQUENCE [LARGE SCALE GENOMIC DNA]</scope>
    <source>
        <strain evidence="2 3">DSM 1736</strain>
    </source>
</reference>
<evidence type="ECO:0000313" key="2">
    <source>
        <dbReference type="EMBL" id="SDL54225.1"/>
    </source>
</evidence>
<gene>
    <name evidence="2" type="ORF">SAMN04488502_101156</name>
</gene>
<keyword evidence="3" id="KW-1185">Reference proteome</keyword>
<proteinExistence type="predicted"/>
<evidence type="ECO:0000256" key="1">
    <source>
        <dbReference type="SAM" id="Phobius"/>
    </source>
</evidence>
<dbReference type="OrthoDB" id="1634070at2"/>
<dbReference type="STRING" id="146817.SAMN04488502_101156"/>
<name>A0A1G9KY08_9FIRM</name>